<sequence>MILTTSTNLCWERPDRSIMPLEKAIPLLAQAGFKILDMNFYDWALPGSPFLTSNWRSWIDSVKRTAEENGVSFIQGHAYTFDYAALSEKSSEYQSQQELVERSLDCLAILGTKVCVTHPSTRRTIHLVKDSKSLAFRYMKRLADYAEKYGMRIAVENMCDKFSPYQRKYFVSFEEISDFFDTVNDSRLGLCWDFEHGLLMRHQQEEILYELKKVLIATHVSDSLSNVDTDLMHVPPFFGRGNNWSSIMPVLHKIGYKGCFSFESHNFTNWLPDEVLVTGLELCHQIGQKLFCMANSSNLIVDDSNNGR</sequence>
<gene>
    <name evidence="2" type="ORF">PYS61_01175</name>
</gene>
<dbReference type="Gene3D" id="3.20.20.150">
    <property type="entry name" value="Divalent-metal-dependent TIM barrel enzymes"/>
    <property type="match status" value="1"/>
</dbReference>
<dbReference type="GO" id="GO:0016853">
    <property type="term" value="F:isomerase activity"/>
    <property type="evidence" value="ECO:0007669"/>
    <property type="project" value="UniProtKB-KW"/>
</dbReference>
<keyword evidence="3" id="KW-1185">Reference proteome</keyword>
<dbReference type="InterPro" id="IPR013022">
    <property type="entry name" value="Xyl_isomerase-like_TIM-brl"/>
</dbReference>
<dbReference type="InterPro" id="IPR050312">
    <property type="entry name" value="IolE/XylAMocC-like"/>
</dbReference>
<evidence type="ECO:0000313" key="3">
    <source>
        <dbReference type="Proteomes" id="UP001220478"/>
    </source>
</evidence>
<dbReference type="EMBL" id="CP118868">
    <property type="protein sequence ID" value="WEG35805.1"/>
    <property type="molecule type" value="Genomic_DNA"/>
</dbReference>
<proteinExistence type="predicted"/>
<keyword evidence="2" id="KW-0413">Isomerase</keyword>
<dbReference type="RefSeq" id="WP_315571904.1">
    <property type="nucleotide sequence ID" value="NZ_CP118868.1"/>
</dbReference>
<feature type="domain" description="Xylose isomerase-like TIM barrel" evidence="1">
    <location>
        <begin position="27"/>
        <end position="271"/>
    </location>
</feature>
<evidence type="ECO:0000259" key="1">
    <source>
        <dbReference type="Pfam" id="PF01261"/>
    </source>
</evidence>
<accession>A0ABY8C9M6</accession>
<dbReference type="SUPFAM" id="SSF51658">
    <property type="entry name" value="Xylose isomerase-like"/>
    <property type="match status" value="1"/>
</dbReference>
<evidence type="ECO:0000313" key="2">
    <source>
        <dbReference type="EMBL" id="WEG35805.1"/>
    </source>
</evidence>
<dbReference type="InterPro" id="IPR036237">
    <property type="entry name" value="Xyl_isomerase-like_sf"/>
</dbReference>
<dbReference type="Proteomes" id="UP001220478">
    <property type="component" value="Chromosome"/>
</dbReference>
<organism evidence="2 3">
    <name type="scientific">Amygdalobacter indicium</name>
    <dbReference type="NCBI Taxonomy" id="3029272"/>
    <lineage>
        <taxon>Bacteria</taxon>
        <taxon>Bacillati</taxon>
        <taxon>Bacillota</taxon>
        <taxon>Clostridia</taxon>
        <taxon>Eubacteriales</taxon>
        <taxon>Oscillospiraceae</taxon>
        <taxon>Amygdalobacter</taxon>
    </lineage>
</organism>
<name>A0ABY8C9M6_9FIRM</name>
<dbReference type="Pfam" id="PF01261">
    <property type="entry name" value="AP_endonuc_2"/>
    <property type="match status" value="1"/>
</dbReference>
<reference evidence="2 3" key="1">
    <citation type="submission" date="2023-02" db="EMBL/GenBank/DDBJ databases">
        <title>Novel Oscillospiraceae bacterial genomes.</title>
        <authorList>
            <person name="Srinivasan S."/>
            <person name="Austin M.N."/>
            <person name="Fiedler T.L."/>
            <person name="Strenk S.M."/>
            <person name="Agnew K.J."/>
            <person name="Nagana Gowda G.A."/>
            <person name="Raftery D."/>
            <person name="Beamer M.A."/>
            <person name="Achilles S.L."/>
            <person name="Wiesenfeld H.C."/>
            <person name="Fredricks D.N."/>
            <person name="Hillier S.L."/>
        </authorList>
    </citation>
    <scope>NUCLEOTIDE SEQUENCE [LARGE SCALE GENOMIC DNA]</scope>
    <source>
        <strain evidence="2 3">CHIC02 1186E3-8</strain>
    </source>
</reference>
<dbReference type="PANTHER" id="PTHR12110:SF21">
    <property type="entry name" value="XYLOSE ISOMERASE-LIKE TIM BARREL DOMAIN-CONTAINING PROTEIN"/>
    <property type="match status" value="1"/>
</dbReference>
<dbReference type="PANTHER" id="PTHR12110">
    <property type="entry name" value="HYDROXYPYRUVATE ISOMERASE"/>
    <property type="match status" value="1"/>
</dbReference>
<protein>
    <submittedName>
        <fullName evidence="2">Sugar phosphate isomerase/epimerase</fullName>
    </submittedName>
</protein>